<keyword evidence="1" id="KW-1133">Transmembrane helix</keyword>
<evidence type="ECO:0000313" key="2">
    <source>
        <dbReference type="EMBL" id="OLO04118.1"/>
    </source>
</evidence>
<keyword evidence="1" id="KW-0812">Transmembrane</keyword>
<dbReference type="Proteomes" id="UP000186878">
    <property type="component" value="Unassembled WGS sequence"/>
</dbReference>
<dbReference type="InterPro" id="IPR045584">
    <property type="entry name" value="Pilin-like"/>
</dbReference>
<name>A0A1Q8SRQ8_9GAMM</name>
<dbReference type="STRING" id="404433.BTW07_10835"/>
<dbReference type="Gene3D" id="3.30.700.10">
    <property type="entry name" value="Glycoprotein, Type 4 Pilin"/>
    <property type="match status" value="1"/>
</dbReference>
<feature type="transmembrane region" description="Helical" evidence="1">
    <location>
        <begin position="7"/>
        <end position="28"/>
    </location>
</feature>
<evidence type="ECO:0000313" key="3">
    <source>
        <dbReference type="Proteomes" id="UP000186878"/>
    </source>
</evidence>
<comment type="caution">
    <text evidence="2">The sequence shown here is derived from an EMBL/GenBank/DDBJ whole genome shotgun (WGS) entry which is preliminary data.</text>
</comment>
<sequence>MTRTQRGFTLIELMITVAIVGILAAIAIPNYQQYVERSRRSDGQAALQSAMARQEAYYSQYLTYAPSVEVLTSDEAGALDTDDYRIEVCGDQAGCNDADDDQYVRMTATPLADSPQQGDGILWLDSRGDRGIIRNGMEWGPW</sequence>
<keyword evidence="1" id="KW-0472">Membrane</keyword>
<evidence type="ECO:0000256" key="1">
    <source>
        <dbReference type="SAM" id="Phobius"/>
    </source>
</evidence>
<dbReference type="GO" id="GO:0043683">
    <property type="term" value="P:type IV pilus assembly"/>
    <property type="evidence" value="ECO:0007669"/>
    <property type="project" value="InterPro"/>
</dbReference>
<dbReference type="AlphaFoldDB" id="A0A1Q8SRQ8"/>
<dbReference type="Pfam" id="PF07963">
    <property type="entry name" value="N_methyl"/>
    <property type="match status" value="1"/>
</dbReference>
<protein>
    <recommendedName>
        <fullName evidence="4">Pilus assembly protein PilE</fullName>
    </recommendedName>
</protein>
<reference evidence="2 3" key="1">
    <citation type="submission" date="2016-12" db="EMBL/GenBank/DDBJ databases">
        <title>Draft genome sequences of strains Salinicola socius SMB35, Salinicola sp. MH3R3-1 and Chromohalobacter sp. SMB17 from the Verkhnekamsk potash mining region of Russia.</title>
        <authorList>
            <person name="Mavrodi D.V."/>
            <person name="Olsson B.E."/>
            <person name="Korsakova E.S."/>
            <person name="Pyankova A."/>
            <person name="Mavrodi O.V."/>
            <person name="Plotnikova E.G."/>
        </authorList>
    </citation>
    <scope>NUCLEOTIDE SEQUENCE [LARGE SCALE GENOMIC DNA]</scope>
    <source>
        <strain evidence="2 3">SMB35</strain>
    </source>
</reference>
<dbReference type="PANTHER" id="PTHR30093:SF47">
    <property type="entry name" value="TYPE IV PILUS NON-CORE MINOR PILIN PILE"/>
    <property type="match status" value="1"/>
</dbReference>
<dbReference type="EMBL" id="MSDO01000014">
    <property type="protein sequence ID" value="OLO04118.1"/>
    <property type="molecule type" value="Genomic_DNA"/>
</dbReference>
<dbReference type="OrthoDB" id="5296638at2"/>
<accession>A0A1Q8SRQ8</accession>
<proteinExistence type="predicted"/>
<dbReference type="PANTHER" id="PTHR30093">
    <property type="entry name" value="GENERAL SECRETION PATHWAY PROTEIN G"/>
    <property type="match status" value="1"/>
</dbReference>
<dbReference type="RefSeq" id="WP_075570195.1">
    <property type="nucleotide sequence ID" value="NZ_MSDO01000014.1"/>
</dbReference>
<dbReference type="SUPFAM" id="SSF54523">
    <property type="entry name" value="Pili subunits"/>
    <property type="match status" value="1"/>
</dbReference>
<dbReference type="PROSITE" id="PS00409">
    <property type="entry name" value="PROKAR_NTER_METHYL"/>
    <property type="match status" value="1"/>
</dbReference>
<evidence type="ECO:0008006" key="4">
    <source>
        <dbReference type="Google" id="ProtNLM"/>
    </source>
</evidence>
<keyword evidence="3" id="KW-1185">Reference proteome</keyword>
<dbReference type="InterPro" id="IPR031982">
    <property type="entry name" value="PilE-like"/>
</dbReference>
<dbReference type="InterPro" id="IPR012902">
    <property type="entry name" value="N_methyl_site"/>
</dbReference>
<organism evidence="2 3">
    <name type="scientific">Salinicola socius</name>
    <dbReference type="NCBI Taxonomy" id="404433"/>
    <lineage>
        <taxon>Bacteria</taxon>
        <taxon>Pseudomonadati</taxon>
        <taxon>Pseudomonadota</taxon>
        <taxon>Gammaproteobacteria</taxon>
        <taxon>Oceanospirillales</taxon>
        <taxon>Halomonadaceae</taxon>
        <taxon>Salinicola</taxon>
    </lineage>
</organism>
<gene>
    <name evidence="2" type="ORF">BTW07_10835</name>
</gene>
<dbReference type="NCBIfam" id="TIGR02532">
    <property type="entry name" value="IV_pilin_GFxxxE"/>
    <property type="match status" value="1"/>
</dbReference>
<dbReference type="Pfam" id="PF16732">
    <property type="entry name" value="ComP_DUS"/>
    <property type="match status" value="1"/>
</dbReference>